<feature type="region of interest" description="Disordered" evidence="1">
    <location>
        <begin position="1"/>
        <end position="21"/>
    </location>
</feature>
<name>A0A285VUX7_9GAMM</name>
<sequence length="68" mass="7573">MSTVETMPGRALGYRSPNGCSKQVMTQITPEEQSELDEIATHENRSRSAMVRLLMLSGIEQYNAARAE</sequence>
<dbReference type="Proteomes" id="UP000219023">
    <property type="component" value="Unassembled WGS sequence"/>
</dbReference>
<dbReference type="EMBL" id="OBQJ01000007">
    <property type="protein sequence ID" value="SOC56441.1"/>
    <property type="molecule type" value="Genomic_DNA"/>
</dbReference>
<accession>A0A285VUX7</accession>
<dbReference type="AlphaFoldDB" id="A0A285VUX7"/>
<dbReference type="RefSeq" id="WP_097023382.1">
    <property type="nucleotide sequence ID" value="NZ_OBQJ01000007.1"/>
</dbReference>
<organism evidence="2 3">
    <name type="scientific">Chromohalobacter canadensis</name>
    <dbReference type="NCBI Taxonomy" id="141389"/>
    <lineage>
        <taxon>Bacteria</taxon>
        <taxon>Pseudomonadati</taxon>
        <taxon>Pseudomonadota</taxon>
        <taxon>Gammaproteobacteria</taxon>
        <taxon>Oceanospirillales</taxon>
        <taxon>Halomonadaceae</taxon>
        <taxon>Chromohalobacter</taxon>
    </lineage>
</organism>
<evidence type="ECO:0008006" key="4">
    <source>
        <dbReference type="Google" id="ProtNLM"/>
    </source>
</evidence>
<gene>
    <name evidence="2" type="ORF">SAMN05421509_10742</name>
</gene>
<reference evidence="2 3" key="1">
    <citation type="submission" date="2017-08" db="EMBL/GenBank/DDBJ databases">
        <authorList>
            <person name="de Groot N.N."/>
        </authorList>
    </citation>
    <scope>NUCLEOTIDE SEQUENCE [LARGE SCALE GENOMIC DNA]</scope>
    <source>
        <strain evidence="2 3">USBA 855</strain>
    </source>
</reference>
<evidence type="ECO:0000313" key="3">
    <source>
        <dbReference type="Proteomes" id="UP000219023"/>
    </source>
</evidence>
<evidence type="ECO:0000313" key="2">
    <source>
        <dbReference type="EMBL" id="SOC56441.1"/>
    </source>
</evidence>
<proteinExistence type="predicted"/>
<protein>
    <recommendedName>
        <fullName evidence="4">Ribbon-helix-helix protein, copG family</fullName>
    </recommendedName>
</protein>
<evidence type="ECO:0000256" key="1">
    <source>
        <dbReference type="SAM" id="MobiDB-lite"/>
    </source>
</evidence>
<dbReference type="OrthoDB" id="6172357at2"/>